<organism evidence="3 4">
    <name type="scientific">Arthroderma benhamiae (strain ATCC MYA-4681 / CBS 112371)</name>
    <name type="common">Trichophyton mentagrophytes</name>
    <dbReference type="NCBI Taxonomy" id="663331"/>
    <lineage>
        <taxon>Eukaryota</taxon>
        <taxon>Fungi</taxon>
        <taxon>Dikarya</taxon>
        <taxon>Ascomycota</taxon>
        <taxon>Pezizomycotina</taxon>
        <taxon>Eurotiomycetes</taxon>
        <taxon>Eurotiomycetidae</taxon>
        <taxon>Onygenales</taxon>
        <taxon>Arthrodermataceae</taxon>
        <taxon>Trichophyton</taxon>
    </lineage>
</organism>
<dbReference type="RefSeq" id="XP_003017703.1">
    <property type="nucleotide sequence ID" value="XM_003017657.1"/>
</dbReference>
<dbReference type="Gene3D" id="2.60.120.200">
    <property type="match status" value="1"/>
</dbReference>
<dbReference type="KEGG" id="abe:ARB_04585"/>
<evidence type="ECO:0000259" key="2">
    <source>
        <dbReference type="Pfam" id="PF00722"/>
    </source>
</evidence>
<dbReference type="CDD" id="cd00413">
    <property type="entry name" value="Glyco_hydrolase_16"/>
    <property type="match status" value="1"/>
</dbReference>
<sequence length="314" mass="35598">MPVRTARVDLSSLIRHAILAFLVIYPTTAGASCECGFVINDTQDYYTHLIHNNFSTYSPTKPLSTNPKFTRDWAIQKWGLPVMNWATPLPILNRPENVYLENGQLTLRQEGYSKESVMSAHNDDKNEIDIEILTREFKPDSMLVHYTTHPALDDRGWLIDNATEIIALKGHRPAEHFQLHRFDWTKEELRFYQNSKVVHTNNLRIPKDEGSVYLNLWADGGMWSGSPSTTDVYLRVKHLSIYHNTSASENGTDTAFSRRCQRAGGLSTETVCYDVHINSGLQVPSSKSKSLAPRPFWVLFLFSLALASAITSLP</sequence>
<dbReference type="EMBL" id="ABSU01000001">
    <property type="protein sequence ID" value="EFE37058.1"/>
    <property type="molecule type" value="Genomic_DNA"/>
</dbReference>
<dbReference type="Pfam" id="PF00722">
    <property type="entry name" value="Glyco_hydro_16"/>
    <property type="match status" value="1"/>
</dbReference>
<reference evidence="4" key="1">
    <citation type="journal article" date="2011" name="Genome Biol.">
        <title>Comparative and functional genomics provide insights into the pathogenicity of dermatophytic fungi.</title>
        <authorList>
            <person name="Burmester A."/>
            <person name="Shelest E."/>
            <person name="Gloeckner G."/>
            <person name="Heddergott C."/>
            <person name="Schindler S."/>
            <person name="Staib P."/>
            <person name="Heidel A."/>
            <person name="Felder M."/>
            <person name="Petzold A."/>
            <person name="Szafranski K."/>
            <person name="Feuermann M."/>
            <person name="Pedruzzi I."/>
            <person name="Priebe S."/>
            <person name="Groth M."/>
            <person name="Winkler R."/>
            <person name="Li W."/>
            <person name="Kniemeyer O."/>
            <person name="Schroeckh V."/>
            <person name="Hertweck C."/>
            <person name="Hube B."/>
            <person name="White T.C."/>
            <person name="Platzer M."/>
            <person name="Guthke R."/>
            <person name="Heitman J."/>
            <person name="Woestemeyer J."/>
            <person name="Zipfel P.F."/>
            <person name="Monod M."/>
            <person name="Brakhage A.A."/>
        </authorList>
    </citation>
    <scope>NUCLEOTIDE SEQUENCE [LARGE SCALE GENOMIC DNA]</scope>
    <source>
        <strain evidence="4">ATCC MYA-4681 / CBS 112371</strain>
    </source>
</reference>
<proteinExistence type="predicted"/>
<gene>
    <name evidence="3" type="ORF">ARB_04585</name>
</gene>
<dbReference type="GeneID" id="9522548"/>
<keyword evidence="1" id="KW-0732">Signal</keyword>
<feature type="signal peptide" evidence="1">
    <location>
        <begin position="1"/>
        <end position="30"/>
    </location>
</feature>
<dbReference type="HOGENOM" id="CLU_040566_4_0_1"/>
<dbReference type="PROSITE" id="PS51257">
    <property type="entry name" value="PROKAR_LIPOPROTEIN"/>
    <property type="match status" value="1"/>
</dbReference>
<evidence type="ECO:0000313" key="3">
    <source>
        <dbReference type="EMBL" id="EFE37058.1"/>
    </source>
</evidence>
<feature type="chain" id="PRO_5003054192" description="GH16 domain-containing protein" evidence="1">
    <location>
        <begin position="31"/>
        <end position="314"/>
    </location>
</feature>
<feature type="domain" description="GH16" evidence="2">
    <location>
        <begin position="110"/>
        <end position="228"/>
    </location>
</feature>
<evidence type="ECO:0000256" key="1">
    <source>
        <dbReference type="SAM" id="SignalP"/>
    </source>
</evidence>
<dbReference type="GO" id="GO:0005975">
    <property type="term" value="P:carbohydrate metabolic process"/>
    <property type="evidence" value="ECO:0007669"/>
    <property type="project" value="InterPro"/>
</dbReference>
<accession>D4AJY5</accession>
<name>D4AJY5_ARTBC</name>
<evidence type="ECO:0000313" key="4">
    <source>
        <dbReference type="Proteomes" id="UP000008866"/>
    </source>
</evidence>
<dbReference type="InterPro" id="IPR000757">
    <property type="entry name" value="Beta-glucanase-like"/>
</dbReference>
<comment type="caution">
    <text evidence="3">The sequence shown here is derived from an EMBL/GenBank/DDBJ whole genome shotgun (WGS) entry which is preliminary data.</text>
</comment>
<dbReference type="AlphaFoldDB" id="D4AJY5"/>
<dbReference type="SUPFAM" id="SSF49899">
    <property type="entry name" value="Concanavalin A-like lectins/glucanases"/>
    <property type="match status" value="1"/>
</dbReference>
<dbReference type="eggNOG" id="ENOG502S5S4">
    <property type="taxonomic scope" value="Eukaryota"/>
</dbReference>
<dbReference type="GO" id="GO:0004553">
    <property type="term" value="F:hydrolase activity, hydrolyzing O-glycosyl compounds"/>
    <property type="evidence" value="ECO:0007669"/>
    <property type="project" value="InterPro"/>
</dbReference>
<dbReference type="PANTHER" id="PTHR38121:SF4">
    <property type="entry name" value="GH16 DOMAIN-CONTAINING PROTEIN-RELATED"/>
    <property type="match status" value="1"/>
</dbReference>
<dbReference type="InterPro" id="IPR013320">
    <property type="entry name" value="ConA-like_dom_sf"/>
</dbReference>
<keyword evidence="4" id="KW-1185">Reference proteome</keyword>
<dbReference type="OMA" id="WLIDNAT"/>
<protein>
    <recommendedName>
        <fullName evidence="2">GH16 domain-containing protein</fullName>
    </recommendedName>
</protein>
<dbReference type="Proteomes" id="UP000008866">
    <property type="component" value="Unassembled WGS sequence"/>
</dbReference>
<dbReference type="PANTHER" id="PTHR38121">
    <property type="entry name" value="GH16 DOMAIN-CONTAINING PROTEIN"/>
    <property type="match status" value="1"/>
</dbReference>